<feature type="domain" description="Serine aminopeptidase S33" evidence="1">
    <location>
        <begin position="2"/>
        <end position="234"/>
    </location>
</feature>
<proteinExistence type="predicted"/>
<dbReference type="Pfam" id="PF12146">
    <property type="entry name" value="Hydrolase_4"/>
    <property type="match status" value="1"/>
</dbReference>
<dbReference type="SUPFAM" id="SSF53474">
    <property type="entry name" value="alpha/beta-Hydrolases"/>
    <property type="match status" value="1"/>
</dbReference>
<dbReference type="InterPro" id="IPR022742">
    <property type="entry name" value="Hydrolase_4"/>
</dbReference>
<organism evidence="2 3">
    <name type="scientific">Halobacillus seohaensis</name>
    <dbReference type="NCBI Taxonomy" id="447421"/>
    <lineage>
        <taxon>Bacteria</taxon>
        <taxon>Bacillati</taxon>
        <taxon>Bacillota</taxon>
        <taxon>Bacilli</taxon>
        <taxon>Bacillales</taxon>
        <taxon>Bacillaceae</taxon>
        <taxon>Halobacillus</taxon>
    </lineage>
</organism>
<dbReference type="InterPro" id="IPR051044">
    <property type="entry name" value="MAG_DAG_Lipase"/>
</dbReference>
<evidence type="ECO:0000259" key="1">
    <source>
        <dbReference type="Pfam" id="PF12146"/>
    </source>
</evidence>
<reference evidence="3" key="1">
    <citation type="journal article" date="2019" name="Int. J. Syst. Evol. Microbiol.">
        <title>The Global Catalogue of Microorganisms (GCM) 10K type strain sequencing project: providing services to taxonomists for standard genome sequencing and annotation.</title>
        <authorList>
            <consortium name="The Broad Institute Genomics Platform"/>
            <consortium name="The Broad Institute Genome Sequencing Center for Infectious Disease"/>
            <person name="Wu L."/>
            <person name="Ma J."/>
        </authorList>
    </citation>
    <scope>NUCLEOTIDE SEQUENCE [LARGE SCALE GENOMIC DNA]</scope>
    <source>
        <strain evidence="3">CGMCC 4.1621</strain>
    </source>
</reference>
<dbReference type="InterPro" id="IPR029058">
    <property type="entry name" value="AB_hydrolase_fold"/>
</dbReference>
<sequence length="252" mass="29163">MAKATIVLVHGAFEHSGRYSHLLERLRHDGYDVISEDLPGQGVTAGRKGHIRSFDDYLHKLMKWMDQADPNKPMFLLGHSMGGLVVIRTLQKFKPHVSGVILSSPALGILNGATKPLEIISMFLNVFWPTFQVDSPLKPEMVTTNPEVIKRDKEDSLMLEKVSVRWYIEFQKAIKIAFKEVEEFPNVPLLVMQAGEDLMVDRGKTNEWFHQIESIEKIYKEWPGYYHEILNELEWEQAYLYMMKFLNQQLNG</sequence>
<dbReference type="Gene3D" id="3.40.50.1820">
    <property type="entry name" value="alpha/beta hydrolase"/>
    <property type="match status" value="1"/>
</dbReference>
<dbReference type="GO" id="GO:0016787">
    <property type="term" value="F:hydrolase activity"/>
    <property type="evidence" value="ECO:0007669"/>
    <property type="project" value="UniProtKB-KW"/>
</dbReference>
<keyword evidence="3" id="KW-1185">Reference proteome</keyword>
<comment type="caution">
    <text evidence="2">The sequence shown here is derived from an EMBL/GenBank/DDBJ whole genome shotgun (WGS) entry which is preliminary data.</text>
</comment>
<accession>A0ABW2ENR3</accession>
<dbReference type="EMBL" id="JBHSZV010000062">
    <property type="protein sequence ID" value="MFC7063910.1"/>
    <property type="molecule type" value="Genomic_DNA"/>
</dbReference>
<dbReference type="PANTHER" id="PTHR11614">
    <property type="entry name" value="PHOSPHOLIPASE-RELATED"/>
    <property type="match status" value="1"/>
</dbReference>
<gene>
    <name evidence="2" type="ORF">ACFQIC_19105</name>
</gene>
<evidence type="ECO:0000313" key="2">
    <source>
        <dbReference type="EMBL" id="MFC7063910.1"/>
    </source>
</evidence>
<keyword evidence="2" id="KW-0378">Hydrolase</keyword>
<protein>
    <submittedName>
        <fullName evidence="2">Alpha/beta hydrolase</fullName>
    </submittedName>
</protein>
<dbReference type="Proteomes" id="UP001596410">
    <property type="component" value="Unassembled WGS sequence"/>
</dbReference>
<name>A0ABW2ENR3_9BACI</name>
<evidence type="ECO:0000313" key="3">
    <source>
        <dbReference type="Proteomes" id="UP001596410"/>
    </source>
</evidence>
<dbReference type="RefSeq" id="WP_390217704.1">
    <property type="nucleotide sequence ID" value="NZ_JBHSZV010000062.1"/>
</dbReference>